<feature type="domain" description="G-protein coupled receptors family 1 profile" evidence="9">
    <location>
        <begin position="82"/>
        <end position="440"/>
    </location>
</feature>
<keyword evidence="11" id="KW-1185">Reference proteome</keyword>
<evidence type="ECO:0000313" key="11">
    <source>
        <dbReference type="Proteomes" id="UP001527925"/>
    </source>
</evidence>
<feature type="transmembrane region" description="Helical" evidence="8">
    <location>
        <begin position="389"/>
        <end position="412"/>
    </location>
</feature>
<accession>A0ABR4NGW6</accession>
<feature type="transmembrane region" description="Helical" evidence="8">
    <location>
        <begin position="21"/>
        <end position="44"/>
    </location>
</feature>
<feature type="region of interest" description="Disordered" evidence="7">
    <location>
        <begin position="348"/>
        <end position="373"/>
    </location>
</feature>
<feature type="region of interest" description="Disordered" evidence="7">
    <location>
        <begin position="1"/>
        <end position="24"/>
    </location>
</feature>
<protein>
    <submittedName>
        <fullName evidence="10">Neuropeptide Y receptor activity protein</fullName>
    </submittedName>
</protein>
<keyword evidence="3 8" id="KW-1133">Transmembrane helix</keyword>
<dbReference type="InterPro" id="IPR017452">
    <property type="entry name" value="GPCR_Rhodpsn_7TM"/>
</dbReference>
<evidence type="ECO:0000256" key="1">
    <source>
        <dbReference type="ARBA" id="ARBA00004141"/>
    </source>
</evidence>
<evidence type="ECO:0000256" key="4">
    <source>
        <dbReference type="ARBA" id="ARBA00023040"/>
    </source>
</evidence>
<evidence type="ECO:0000256" key="6">
    <source>
        <dbReference type="ARBA" id="ARBA00023170"/>
    </source>
</evidence>
<keyword evidence="4" id="KW-0297">G-protein coupled receptor</keyword>
<dbReference type="InterPro" id="IPR050125">
    <property type="entry name" value="GPCR_opsins"/>
</dbReference>
<reference evidence="10 11" key="1">
    <citation type="submission" date="2023-09" db="EMBL/GenBank/DDBJ databases">
        <title>Pangenome analysis of Batrachochytrium dendrobatidis and related Chytrids.</title>
        <authorList>
            <person name="Yacoub M.N."/>
            <person name="Stajich J.E."/>
            <person name="James T.Y."/>
        </authorList>
    </citation>
    <scope>NUCLEOTIDE SEQUENCE [LARGE SCALE GENOMIC DNA]</scope>
    <source>
        <strain evidence="10 11">JEL0888</strain>
    </source>
</reference>
<keyword evidence="4" id="KW-0807">Transducer</keyword>
<feature type="transmembrane region" description="Helical" evidence="8">
    <location>
        <begin position="180"/>
        <end position="207"/>
    </location>
</feature>
<dbReference type="PROSITE" id="PS50262">
    <property type="entry name" value="G_PROTEIN_RECEP_F1_2"/>
    <property type="match status" value="1"/>
</dbReference>
<evidence type="ECO:0000259" key="9">
    <source>
        <dbReference type="PROSITE" id="PS50262"/>
    </source>
</evidence>
<evidence type="ECO:0000256" key="2">
    <source>
        <dbReference type="ARBA" id="ARBA00022692"/>
    </source>
</evidence>
<dbReference type="Pfam" id="PF00001">
    <property type="entry name" value="7tm_1"/>
    <property type="match status" value="1"/>
</dbReference>
<feature type="transmembrane region" description="Helical" evidence="8">
    <location>
        <begin position="103"/>
        <end position="124"/>
    </location>
</feature>
<evidence type="ECO:0000256" key="7">
    <source>
        <dbReference type="SAM" id="MobiDB-lite"/>
    </source>
</evidence>
<dbReference type="PRINTS" id="PR00237">
    <property type="entry name" value="GPCRRHODOPSN"/>
</dbReference>
<dbReference type="Gene3D" id="1.20.1070.10">
    <property type="entry name" value="Rhodopsin 7-helix transmembrane proteins"/>
    <property type="match status" value="1"/>
</dbReference>
<gene>
    <name evidence="10" type="primary">NPY1R</name>
    <name evidence="10" type="ORF">HK105_201581</name>
</gene>
<dbReference type="SUPFAM" id="SSF81321">
    <property type="entry name" value="Family A G protein-coupled receptor-like"/>
    <property type="match status" value="1"/>
</dbReference>
<keyword evidence="6 10" id="KW-0675">Receptor</keyword>
<dbReference type="SMART" id="SM01381">
    <property type="entry name" value="7TM_GPCR_Srsx"/>
    <property type="match status" value="1"/>
</dbReference>
<comment type="subcellular location">
    <subcellularLocation>
        <location evidence="1">Membrane</location>
        <topology evidence="1">Multi-pass membrane protein</topology>
    </subcellularLocation>
</comment>
<name>A0ABR4NGW6_9FUNG</name>
<dbReference type="CDD" id="cd00637">
    <property type="entry name" value="7tm_classA_rhodopsin-like"/>
    <property type="match status" value="1"/>
</dbReference>
<feature type="transmembrane region" description="Helical" evidence="8">
    <location>
        <begin position="64"/>
        <end position="91"/>
    </location>
</feature>
<dbReference type="EMBL" id="JADGIZ020000005">
    <property type="protein sequence ID" value="KAL2918747.1"/>
    <property type="molecule type" value="Genomic_DNA"/>
</dbReference>
<evidence type="ECO:0000256" key="5">
    <source>
        <dbReference type="ARBA" id="ARBA00023136"/>
    </source>
</evidence>
<dbReference type="Proteomes" id="UP001527925">
    <property type="component" value="Unassembled WGS sequence"/>
</dbReference>
<feature type="transmembrane region" description="Helical" evidence="8">
    <location>
        <begin position="227"/>
        <end position="250"/>
    </location>
</feature>
<organism evidence="10 11">
    <name type="scientific">Polyrhizophydium stewartii</name>
    <dbReference type="NCBI Taxonomy" id="2732419"/>
    <lineage>
        <taxon>Eukaryota</taxon>
        <taxon>Fungi</taxon>
        <taxon>Fungi incertae sedis</taxon>
        <taxon>Chytridiomycota</taxon>
        <taxon>Chytridiomycota incertae sedis</taxon>
        <taxon>Chytridiomycetes</taxon>
        <taxon>Rhizophydiales</taxon>
        <taxon>Rhizophydiales incertae sedis</taxon>
        <taxon>Polyrhizophydium</taxon>
    </lineage>
</organism>
<keyword evidence="5 8" id="KW-0472">Membrane</keyword>
<proteinExistence type="predicted"/>
<evidence type="ECO:0000256" key="8">
    <source>
        <dbReference type="SAM" id="Phobius"/>
    </source>
</evidence>
<dbReference type="PANTHER" id="PTHR24240">
    <property type="entry name" value="OPSIN"/>
    <property type="match status" value="1"/>
</dbReference>
<evidence type="ECO:0000313" key="10">
    <source>
        <dbReference type="EMBL" id="KAL2918747.1"/>
    </source>
</evidence>
<feature type="transmembrane region" description="Helical" evidence="8">
    <location>
        <begin position="424"/>
        <end position="443"/>
    </location>
</feature>
<comment type="caution">
    <text evidence="10">The sequence shown here is derived from an EMBL/GenBank/DDBJ whole genome shotgun (WGS) entry which is preliminary data.</text>
</comment>
<evidence type="ECO:0000256" key="3">
    <source>
        <dbReference type="ARBA" id="ARBA00022989"/>
    </source>
</evidence>
<dbReference type="InterPro" id="IPR000276">
    <property type="entry name" value="GPCR_Rhodpsn"/>
</dbReference>
<sequence>MAERAAAATVASPGGSPRRPTGAGVGLSGAAMSVLGAATVVLASGSDPSVDASDPQPASLASDLHPGFMAAFFVIAAAALVLNALMTASVLRSRILRTPEYMLNLNVAASDLLLSLTVVVTAIASLVQGSPLVDSHAACQVVGAVIETSVSVMTITIILIAIHHYLVIIHGRVQLTYAQAAIYIACVWLLSAFSVTLVFMLGGSFVARPAHIHCHFDYTSHEISQRLTMIYLLVVLVSFPILIGILYRLIYAKVVSVEQQVRVHLAPSMVVATNPQQFELDESLPEHQSYPTTPAHLHAPAPVRTRQIELERPQASELPPKIDSQVSSHSIPVVYSADSIQPLVPRSTIDSDSGSLSGPGARQPSSLGSSGHPLKSALREAMRNVANRGFSVALVFMCSWFPSVVAVFYEIATDRHVPWQADGAVTLFASMSIVANPIVFFWVDLRLRRSLMELLNVSR</sequence>
<keyword evidence="2 8" id="KW-0812">Transmembrane</keyword>
<feature type="transmembrane region" description="Helical" evidence="8">
    <location>
        <begin position="144"/>
        <end position="168"/>
    </location>
</feature>